<dbReference type="Pfam" id="PF13435">
    <property type="entry name" value="Cytochrome_C554"/>
    <property type="match status" value="1"/>
</dbReference>
<comment type="caution">
    <text evidence="3">The sequence shown here is derived from an EMBL/GenBank/DDBJ whole genome shotgun (WGS) entry which is preliminary data.</text>
</comment>
<evidence type="ECO:0000256" key="1">
    <source>
        <dbReference type="SAM" id="SignalP"/>
    </source>
</evidence>
<organism evidence="3 4">
    <name type="scientific">Handelsmanbacteria sp. (strain RIFCSPLOWO2_12_FULL_64_10)</name>
    <dbReference type="NCBI Taxonomy" id="1817868"/>
    <lineage>
        <taxon>Bacteria</taxon>
        <taxon>Candidatus Handelsmaniibacteriota</taxon>
    </lineage>
</organism>
<keyword evidence="1" id="KW-0732">Signal</keyword>
<dbReference type="InterPro" id="IPR036280">
    <property type="entry name" value="Multihaem_cyt_sf"/>
</dbReference>
<feature type="signal peptide" evidence="1">
    <location>
        <begin position="1"/>
        <end position="17"/>
    </location>
</feature>
<dbReference type="Gene3D" id="1.10.1130.10">
    <property type="entry name" value="Flavocytochrome C3, Chain A"/>
    <property type="match status" value="1"/>
</dbReference>
<sequence>MPFVILVLFAVATSARAQDAPKGPPQYMGVEKCAGVCHKTEKQGKQLGIWQETPHAKAWAVLATPEALKIAKAKGIDDPQKSEKCAKCHTTAYGADAKLLTATFKGEDGVGCEACHGPGSNYKTLKIMKDRALAVQNGLIVPDEKTCVKCHNAESPTYKKFVFAEFYKKIAHPVPKAAGK</sequence>
<proteinExistence type="predicted"/>
<accession>A0A1F6C7Z0</accession>
<feature type="domain" description="Cytochrome c-552/4" evidence="2">
    <location>
        <begin position="36"/>
        <end position="117"/>
    </location>
</feature>
<reference evidence="3 4" key="1">
    <citation type="journal article" date="2016" name="Nat. Commun.">
        <title>Thousands of microbial genomes shed light on interconnected biogeochemical processes in an aquifer system.</title>
        <authorList>
            <person name="Anantharaman K."/>
            <person name="Brown C.T."/>
            <person name="Hug L.A."/>
            <person name="Sharon I."/>
            <person name="Castelle C.J."/>
            <person name="Probst A.J."/>
            <person name="Thomas B.C."/>
            <person name="Singh A."/>
            <person name="Wilkins M.J."/>
            <person name="Karaoz U."/>
            <person name="Brodie E.L."/>
            <person name="Williams K.H."/>
            <person name="Hubbard S.S."/>
            <person name="Banfield J.F."/>
        </authorList>
    </citation>
    <scope>NUCLEOTIDE SEQUENCE [LARGE SCALE GENOMIC DNA]</scope>
    <source>
        <strain evidence="4">RIFCSPLOWO2_12_FULL_64_10</strain>
    </source>
</reference>
<dbReference type="Proteomes" id="UP000178606">
    <property type="component" value="Unassembled WGS sequence"/>
</dbReference>
<protein>
    <recommendedName>
        <fullName evidence="2">Cytochrome c-552/4 domain-containing protein</fullName>
    </recommendedName>
</protein>
<evidence type="ECO:0000313" key="3">
    <source>
        <dbReference type="EMBL" id="OGG45201.1"/>
    </source>
</evidence>
<dbReference type="EMBL" id="MFKF01000384">
    <property type="protein sequence ID" value="OGG45201.1"/>
    <property type="molecule type" value="Genomic_DNA"/>
</dbReference>
<dbReference type="AlphaFoldDB" id="A0A1F6C7Z0"/>
<gene>
    <name evidence="3" type="ORF">A3F84_09380</name>
</gene>
<evidence type="ECO:0000313" key="4">
    <source>
        <dbReference type="Proteomes" id="UP000178606"/>
    </source>
</evidence>
<dbReference type="SUPFAM" id="SSF48695">
    <property type="entry name" value="Multiheme cytochromes"/>
    <property type="match status" value="1"/>
</dbReference>
<name>A0A1F6C7Z0_HANXR</name>
<feature type="chain" id="PRO_5009523327" description="Cytochrome c-552/4 domain-containing protein" evidence="1">
    <location>
        <begin position="18"/>
        <end position="180"/>
    </location>
</feature>
<evidence type="ECO:0000259" key="2">
    <source>
        <dbReference type="Pfam" id="PF13435"/>
    </source>
</evidence>
<dbReference type="InterPro" id="IPR023155">
    <property type="entry name" value="Cyt_c-552/4"/>
</dbReference>